<gene>
    <name evidence="3" type="ORF">M0R45_011908</name>
</gene>
<sequence>MEEYLWFTTTVAFFFILFVSNFITQKYRASNPRKILPPSPPSIPIIGHLHLLRNKKEPLHRTFHKLSQKYGHVLFLRLGFRNLLGHIRTCCCRGMLYKERRRFCKPPALPRWQTSKLQLQITYMGTLRTDGDWAKVELRHRLKKLSFNVHDGDDDSREEVGGFSRGGEEDDGVDEEMDRFFQSLIDKHRRMRSDEVALRGSQHWCPQTDPPNRPPQLPEAQEPAWLWDLGSVLKSWAISRTYMALEMKK</sequence>
<feature type="region of interest" description="Disordered" evidence="1">
    <location>
        <begin position="199"/>
        <end position="219"/>
    </location>
</feature>
<dbReference type="InterPro" id="IPR036396">
    <property type="entry name" value="Cyt_P450_sf"/>
</dbReference>
<dbReference type="Proteomes" id="UP001457282">
    <property type="component" value="Unassembled WGS sequence"/>
</dbReference>
<keyword evidence="2" id="KW-0812">Transmembrane</keyword>
<name>A0AAW1YCN7_RUBAR</name>
<evidence type="ECO:0000256" key="2">
    <source>
        <dbReference type="SAM" id="Phobius"/>
    </source>
</evidence>
<feature type="compositionally biased region" description="Pro residues" evidence="1">
    <location>
        <begin position="208"/>
        <end position="217"/>
    </location>
</feature>
<dbReference type="Gene3D" id="1.10.630.10">
    <property type="entry name" value="Cytochrome P450"/>
    <property type="match status" value="1"/>
</dbReference>
<organism evidence="3 4">
    <name type="scientific">Rubus argutus</name>
    <name type="common">Southern blackberry</name>
    <dbReference type="NCBI Taxonomy" id="59490"/>
    <lineage>
        <taxon>Eukaryota</taxon>
        <taxon>Viridiplantae</taxon>
        <taxon>Streptophyta</taxon>
        <taxon>Embryophyta</taxon>
        <taxon>Tracheophyta</taxon>
        <taxon>Spermatophyta</taxon>
        <taxon>Magnoliopsida</taxon>
        <taxon>eudicotyledons</taxon>
        <taxon>Gunneridae</taxon>
        <taxon>Pentapetalae</taxon>
        <taxon>rosids</taxon>
        <taxon>fabids</taxon>
        <taxon>Rosales</taxon>
        <taxon>Rosaceae</taxon>
        <taxon>Rosoideae</taxon>
        <taxon>Rosoideae incertae sedis</taxon>
        <taxon>Rubus</taxon>
    </lineage>
</organism>
<comment type="caution">
    <text evidence="3">The sequence shown here is derived from an EMBL/GenBank/DDBJ whole genome shotgun (WGS) entry which is preliminary data.</text>
</comment>
<dbReference type="PANTHER" id="PTHR24299:SF21">
    <property type="entry name" value="OS09G0441600 PROTEIN"/>
    <property type="match status" value="1"/>
</dbReference>
<evidence type="ECO:0000256" key="1">
    <source>
        <dbReference type="SAM" id="MobiDB-lite"/>
    </source>
</evidence>
<dbReference type="GO" id="GO:0005506">
    <property type="term" value="F:iron ion binding"/>
    <property type="evidence" value="ECO:0007669"/>
    <property type="project" value="InterPro"/>
</dbReference>
<evidence type="ECO:0000313" key="4">
    <source>
        <dbReference type="Proteomes" id="UP001457282"/>
    </source>
</evidence>
<protein>
    <submittedName>
        <fullName evidence="3">Uncharacterized protein</fullName>
    </submittedName>
</protein>
<keyword evidence="2" id="KW-1133">Transmembrane helix</keyword>
<dbReference type="EMBL" id="JBEDUW010000002">
    <property type="protein sequence ID" value="KAK9946443.1"/>
    <property type="molecule type" value="Genomic_DNA"/>
</dbReference>
<dbReference type="SUPFAM" id="SSF48264">
    <property type="entry name" value="Cytochrome P450"/>
    <property type="match status" value="1"/>
</dbReference>
<dbReference type="InterPro" id="IPR001128">
    <property type="entry name" value="Cyt_P450"/>
</dbReference>
<dbReference type="GO" id="GO:0004497">
    <property type="term" value="F:monooxygenase activity"/>
    <property type="evidence" value="ECO:0007669"/>
    <property type="project" value="InterPro"/>
</dbReference>
<feature type="region of interest" description="Disordered" evidence="1">
    <location>
        <begin position="153"/>
        <end position="172"/>
    </location>
</feature>
<accession>A0AAW1YCN7</accession>
<reference evidence="3 4" key="1">
    <citation type="journal article" date="2023" name="G3 (Bethesda)">
        <title>A chromosome-length genome assembly and annotation of blackberry (Rubus argutus, cv. 'Hillquist').</title>
        <authorList>
            <person name="Bruna T."/>
            <person name="Aryal R."/>
            <person name="Dudchenko O."/>
            <person name="Sargent D.J."/>
            <person name="Mead D."/>
            <person name="Buti M."/>
            <person name="Cavallini A."/>
            <person name="Hytonen T."/>
            <person name="Andres J."/>
            <person name="Pham M."/>
            <person name="Weisz D."/>
            <person name="Mascagni F."/>
            <person name="Usai G."/>
            <person name="Natali L."/>
            <person name="Bassil N."/>
            <person name="Fernandez G.E."/>
            <person name="Lomsadze A."/>
            <person name="Armour M."/>
            <person name="Olukolu B."/>
            <person name="Poorten T."/>
            <person name="Britton C."/>
            <person name="Davik J."/>
            <person name="Ashrafi H."/>
            <person name="Aiden E.L."/>
            <person name="Borodovsky M."/>
            <person name="Worthington M."/>
        </authorList>
    </citation>
    <scope>NUCLEOTIDE SEQUENCE [LARGE SCALE GENOMIC DNA]</scope>
    <source>
        <strain evidence="3">PI 553951</strain>
    </source>
</reference>
<dbReference type="PANTHER" id="PTHR24299">
    <property type="entry name" value="CYTOCHROME P450 FAMILY 1"/>
    <property type="match status" value="1"/>
</dbReference>
<dbReference type="AlphaFoldDB" id="A0AAW1YCN7"/>
<keyword evidence="4" id="KW-1185">Reference proteome</keyword>
<evidence type="ECO:0000313" key="3">
    <source>
        <dbReference type="EMBL" id="KAK9946443.1"/>
    </source>
</evidence>
<dbReference type="GO" id="GO:0016705">
    <property type="term" value="F:oxidoreductase activity, acting on paired donors, with incorporation or reduction of molecular oxygen"/>
    <property type="evidence" value="ECO:0007669"/>
    <property type="project" value="InterPro"/>
</dbReference>
<proteinExistence type="predicted"/>
<dbReference type="GO" id="GO:0020037">
    <property type="term" value="F:heme binding"/>
    <property type="evidence" value="ECO:0007669"/>
    <property type="project" value="InterPro"/>
</dbReference>
<dbReference type="Pfam" id="PF00067">
    <property type="entry name" value="p450"/>
    <property type="match status" value="1"/>
</dbReference>
<feature type="transmembrane region" description="Helical" evidence="2">
    <location>
        <begin position="6"/>
        <end position="24"/>
    </location>
</feature>
<keyword evidence="2" id="KW-0472">Membrane</keyword>